<dbReference type="Pfam" id="PF13519">
    <property type="entry name" value="VWA_2"/>
    <property type="match status" value="1"/>
</dbReference>
<feature type="signal peptide" evidence="3">
    <location>
        <begin position="1"/>
        <end position="28"/>
    </location>
</feature>
<name>A0A844DV23_EUBRA</name>
<comment type="caution">
    <text evidence="5">The sequence shown here is derived from an EMBL/GenBank/DDBJ whole genome shotgun (WGS) entry which is preliminary data.</text>
</comment>
<reference evidence="5 6" key="1">
    <citation type="journal article" date="2019" name="Nat. Med.">
        <title>A library of human gut bacterial isolates paired with longitudinal multiomics data enables mechanistic microbiome research.</title>
        <authorList>
            <person name="Poyet M."/>
            <person name="Groussin M."/>
            <person name="Gibbons S.M."/>
            <person name="Avila-Pacheco J."/>
            <person name="Jiang X."/>
            <person name="Kearney S.M."/>
            <person name="Perrotta A.R."/>
            <person name="Berdy B."/>
            <person name="Zhao S."/>
            <person name="Lieberman T.D."/>
            <person name="Swanson P.K."/>
            <person name="Smith M."/>
            <person name="Roesemann S."/>
            <person name="Alexander J.E."/>
            <person name="Rich S.A."/>
            <person name="Livny J."/>
            <person name="Vlamakis H."/>
            <person name="Clish C."/>
            <person name="Bullock K."/>
            <person name="Deik A."/>
            <person name="Scott J."/>
            <person name="Pierce K.A."/>
            <person name="Xavier R.J."/>
            <person name="Alm E.J."/>
        </authorList>
    </citation>
    <scope>NUCLEOTIDE SEQUENCE [LARGE SCALE GENOMIC DNA]</scope>
    <source>
        <strain evidence="5 6">BIOML-A3</strain>
    </source>
</reference>
<dbReference type="Gene3D" id="3.40.50.410">
    <property type="entry name" value="von Willebrand factor, type A domain"/>
    <property type="match status" value="1"/>
</dbReference>
<dbReference type="NCBIfam" id="TIGR01167">
    <property type="entry name" value="LPXTG_anchor"/>
    <property type="match status" value="1"/>
</dbReference>
<feature type="transmembrane region" description="Helical" evidence="2">
    <location>
        <begin position="1404"/>
        <end position="1423"/>
    </location>
</feature>
<evidence type="ECO:0000256" key="1">
    <source>
        <dbReference type="SAM" id="MobiDB-lite"/>
    </source>
</evidence>
<dbReference type="InterPro" id="IPR002035">
    <property type="entry name" value="VWF_A"/>
</dbReference>
<keyword evidence="2" id="KW-1133">Transmembrane helix</keyword>
<dbReference type="Pfam" id="PF24558">
    <property type="entry name" value="DUF7604"/>
    <property type="match status" value="1"/>
</dbReference>
<dbReference type="SUPFAM" id="SSF49478">
    <property type="entry name" value="Cna protein B-type domain"/>
    <property type="match status" value="1"/>
</dbReference>
<sequence>MKHTKKKKLLAFVLCMVLVLSTAITAFAVDGNFYYVPKDTVELSHEIMKDGASQGTLYATVPGGTFKSSTDNAELQMDMQEETSESTVLEAVQTELENTGNTGYTVHQAVMGDVSFRVSTEDKAQIPEKAVNFRFENTSLDTAHAMGFVYDSSDETITLYELKEDTLQFEEDVKLETETVVVGCFDVLEKTAEEKVEDGTEPEDTKASTGVETITQESNNIQVADAQGKVSIAENYGKLTANYSDTAVEVGYVWYRSINGATEEQQIPTQYYSTTGTNLGKDISTDGKDLYIALNGGALKYNGNETVNYKVKAYAKNDLNEYGLPKEGTTALATSSVYNVTGYYEVQNGSFETPSVTELHSGTNNWQFSNENYKKLGGVWQTTGTANASEYSDSEGADIEIVTTESDNTLDGYSWHGDETAADGNQFAELNCETAGALYQDVLTTPGEVLNYQVAHRARGTNGDDTSAEEKDTMYVVAMSSEMAQNITTQAQVLDVVNNKESYPGAMVATYTDGDRSWTTHQGTYTVASNQYSTRFFFVAGSTASNKLTVGNFIDNVRFTRDRLTPAAGTANVTVTKTITGLSVADADTLAKKLSFEVGDVRTLKYSDMTWTFENGVYRGSTIVNIPQDKCGNIKVEEIGTLDVSGYTRNTSIFVDSTVAGSGITSTDMNIAVGNSKSVEFKNNYSQNGGSGETVESKMLHEKYIKRNTNGTYDITLNASGTIGTETKKAMVDVVLVVDTSDSMNETTSSNRKAKTKLEDTQSAIKALVKAFDDKSETVDTRYKLVEFNTFAQTKTDEWITGVQLENTIENMTADGGTNYDQGLQQGAAAAKSARTGARKIVIFLTDGQPSFYGSKKASGSKYPLGYGRETNNATLQAALQSADSITCSDFYAVGIGLPKNINIFTHDGRFETREKNRSWKSNHGNKSTCELGGKKTYIDDGYYGCVLDTISGEDLLKKVSNSTNATVKDAINYADSRNLTDKFTSIAGDILTLACSNVTITDTLSQYVDTTANTKIKVNIARKTADGYTDVSGEGREFELTTDGSLAASDVYEGTTKIATVSYDKDSKTATLKFENDYTFKKDYYYYLSITNVVPNQTAFDEYQTNGYTNQGDDSTDASSNGYSAVGKGTSSKQAGFYSNSEAKISYTWKDNNVTENYRKPVVQVEQINVNKNWVGVSDPKDTVLVQLIDKSGKAVSGRILELLPGKNYSGSFTVEEADNYGGVRELKLDDTGTINYNGQRYSMIAQDGTTTISGTTYTVTYSTSGNSYSITNTKNTQKIKILKTRHAEGTSDIYLKGAEFTLLDNNGNKVTIGTNTNGTYISGEDGLVLEGDITYGTYILTEVKAPSGYTKLANPITVTVNDDGITVSENTNVKIEKQNNTYIITVANNLLYELPHTGGPGIFLYMIGGMLLMGGAAWILYKNKRREVLKR</sequence>
<feature type="chain" id="PRO_5032884672" evidence="3">
    <location>
        <begin position="29"/>
        <end position="1433"/>
    </location>
</feature>
<keyword evidence="2" id="KW-0812">Transmembrane</keyword>
<proteinExistence type="predicted"/>
<evidence type="ECO:0000259" key="4">
    <source>
        <dbReference type="PROSITE" id="PS50234"/>
    </source>
</evidence>
<evidence type="ECO:0000313" key="5">
    <source>
        <dbReference type="EMBL" id="MSD14812.1"/>
    </source>
</evidence>
<dbReference type="EMBL" id="WKRA01000002">
    <property type="protein sequence ID" value="MSD14812.1"/>
    <property type="molecule type" value="Genomic_DNA"/>
</dbReference>
<dbReference type="InterPro" id="IPR055384">
    <property type="entry name" value="DUF7604"/>
</dbReference>
<dbReference type="Gene3D" id="2.60.40.10">
    <property type="entry name" value="Immunoglobulins"/>
    <property type="match status" value="1"/>
</dbReference>
<protein>
    <submittedName>
        <fullName evidence="5">VWA domain-containing protein</fullName>
    </submittedName>
</protein>
<feature type="region of interest" description="Disordered" evidence="1">
    <location>
        <begin position="193"/>
        <end position="214"/>
    </location>
</feature>
<dbReference type="SMART" id="SM00327">
    <property type="entry name" value="VWA"/>
    <property type="match status" value="1"/>
</dbReference>
<gene>
    <name evidence="5" type="ORF">GKE72_01755</name>
</gene>
<dbReference type="InterPro" id="IPR041033">
    <property type="entry name" value="SpaA_PFL_dom_1"/>
</dbReference>
<dbReference type="Pfam" id="PF17802">
    <property type="entry name" value="SpaA"/>
    <property type="match status" value="1"/>
</dbReference>
<evidence type="ECO:0000313" key="6">
    <source>
        <dbReference type="Proteomes" id="UP000431304"/>
    </source>
</evidence>
<dbReference type="SUPFAM" id="SSF53300">
    <property type="entry name" value="vWA-like"/>
    <property type="match status" value="1"/>
</dbReference>
<evidence type="ECO:0000256" key="2">
    <source>
        <dbReference type="SAM" id="Phobius"/>
    </source>
</evidence>
<keyword evidence="2" id="KW-0472">Membrane</keyword>
<keyword evidence="3" id="KW-0732">Signal</keyword>
<dbReference type="InterPro" id="IPR013783">
    <property type="entry name" value="Ig-like_fold"/>
</dbReference>
<dbReference type="InterPro" id="IPR036465">
    <property type="entry name" value="vWFA_dom_sf"/>
</dbReference>
<organism evidence="5 6">
    <name type="scientific">Eubacterium ramulus</name>
    <dbReference type="NCBI Taxonomy" id="39490"/>
    <lineage>
        <taxon>Bacteria</taxon>
        <taxon>Bacillati</taxon>
        <taxon>Bacillota</taxon>
        <taxon>Clostridia</taxon>
        <taxon>Eubacteriales</taxon>
        <taxon>Eubacteriaceae</taxon>
        <taxon>Eubacterium</taxon>
    </lineage>
</organism>
<dbReference type="Proteomes" id="UP000431304">
    <property type="component" value="Unassembled WGS sequence"/>
</dbReference>
<feature type="compositionally biased region" description="Basic and acidic residues" evidence="1">
    <location>
        <begin position="193"/>
        <end position="206"/>
    </location>
</feature>
<evidence type="ECO:0000256" key="3">
    <source>
        <dbReference type="SAM" id="SignalP"/>
    </source>
</evidence>
<accession>A0A844DV23</accession>
<dbReference type="RefSeq" id="WP_154314208.1">
    <property type="nucleotide sequence ID" value="NZ_WKRA01000002.1"/>
</dbReference>
<dbReference type="CDD" id="cd00198">
    <property type="entry name" value="vWFA"/>
    <property type="match status" value="1"/>
</dbReference>
<dbReference type="PROSITE" id="PS50234">
    <property type="entry name" value="VWFA"/>
    <property type="match status" value="1"/>
</dbReference>
<feature type="domain" description="VWFA" evidence="4">
    <location>
        <begin position="733"/>
        <end position="897"/>
    </location>
</feature>